<organism evidence="2 3">
    <name type="scientific">Candidatus Sungiibacteriota bacterium</name>
    <dbReference type="NCBI Taxonomy" id="2750080"/>
    <lineage>
        <taxon>Bacteria</taxon>
        <taxon>Candidatus Sungiibacteriota</taxon>
    </lineage>
</organism>
<name>A0A932YYC6_9BACT</name>
<feature type="transmembrane region" description="Helical" evidence="1">
    <location>
        <begin position="44"/>
        <end position="60"/>
    </location>
</feature>
<evidence type="ECO:0000313" key="2">
    <source>
        <dbReference type="EMBL" id="MBI4132516.1"/>
    </source>
</evidence>
<accession>A0A932YYC6</accession>
<keyword evidence="1" id="KW-1133">Transmembrane helix</keyword>
<protein>
    <submittedName>
        <fullName evidence="2">Uncharacterized protein</fullName>
    </submittedName>
</protein>
<dbReference type="AlphaFoldDB" id="A0A932YYC6"/>
<reference evidence="2" key="1">
    <citation type="submission" date="2020-07" db="EMBL/GenBank/DDBJ databases">
        <title>Huge and variable diversity of episymbiotic CPR bacteria and DPANN archaea in groundwater ecosystems.</title>
        <authorList>
            <person name="He C.Y."/>
            <person name="Keren R."/>
            <person name="Whittaker M."/>
            <person name="Farag I.F."/>
            <person name="Doudna J."/>
            <person name="Cate J.H.D."/>
            <person name="Banfield J.F."/>
        </authorList>
    </citation>
    <scope>NUCLEOTIDE SEQUENCE</scope>
    <source>
        <strain evidence="2">NC_groundwater_1225_Ag_S-0.1um_56_177</strain>
    </source>
</reference>
<dbReference type="Proteomes" id="UP000756703">
    <property type="component" value="Unassembled WGS sequence"/>
</dbReference>
<proteinExistence type="predicted"/>
<keyword evidence="1" id="KW-0472">Membrane</keyword>
<gene>
    <name evidence="2" type="ORF">HY473_00245</name>
</gene>
<keyword evidence="1" id="KW-0812">Transmembrane</keyword>
<evidence type="ECO:0000313" key="3">
    <source>
        <dbReference type="Proteomes" id="UP000756703"/>
    </source>
</evidence>
<dbReference type="EMBL" id="JACQMI010000002">
    <property type="protein sequence ID" value="MBI4132516.1"/>
    <property type="molecule type" value="Genomic_DNA"/>
</dbReference>
<evidence type="ECO:0000256" key="1">
    <source>
        <dbReference type="SAM" id="Phobius"/>
    </source>
</evidence>
<sequence length="78" mass="8658">MRPALLVFFVVFVAADAFFAASVMYHLRKYSLPGWGAAKIVPPLYLALSLLFLGLAIAAFQNIPPSLPWPVPAFPWPW</sequence>
<comment type="caution">
    <text evidence="2">The sequence shown here is derived from an EMBL/GenBank/DDBJ whole genome shotgun (WGS) entry which is preliminary data.</text>
</comment>